<dbReference type="Pfam" id="PF08020">
    <property type="entry name" value="DUF1706"/>
    <property type="match status" value="1"/>
</dbReference>
<dbReference type="AlphaFoldDB" id="A0A1S1U2B5"/>
<comment type="caution">
    <text evidence="2">The sequence shown here is derived from an EMBL/GenBank/DDBJ whole genome shotgun (WGS) entry which is preliminary data.</text>
</comment>
<dbReference type="EMBL" id="LFKP01000014">
    <property type="protein sequence ID" value="OHV94356.1"/>
    <property type="molecule type" value="Genomic_DNA"/>
</dbReference>
<protein>
    <recommendedName>
        <fullName evidence="4">ClbS/DfsB family four-helix bundle protein</fullName>
    </recommendedName>
</protein>
<dbReference type="RefSeq" id="WP_071080060.1">
    <property type="nucleotide sequence ID" value="NZ_LFKP01000014.1"/>
</dbReference>
<reference evidence="2 3" key="1">
    <citation type="submission" date="2015-06" db="EMBL/GenBank/DDBJ databases">
        <title>Draft genome sequencing of a biphenyl-degrading bacterium, Janthinobacterium lividum MEG1.</title>
        <authorList>
            <person name="Shimodaira J."/>
            <person name="Hatta T."/>
        </authorList>
    </citation>
    <scope>NUCLEOTIDE SEQUENCE [LARGE SCALE GENOMIC DNA]</scope>
    <source>
        <strain evidence="2 3">MEG1</strain>
    </source>
</reference>
<organism evidence="2 3">
    <name type="scientific">Janthinobacterium lividum</name>
    <dbReference type="NCBI Taxonomy" id="29581"/>
    <lineage>
        <taxon>Bacteria</taxon>
        <taxon>Pseudomonadati</taxon>
        <taxon>Pseudomonadota</taxon>
        <taxon>Betaproteobacteria</taxon>
        <taxon>Burkholderiales</taxon>
        <taxon>Oxalobacteraceae</taxon>
        <taxon>Janthinobacterium</taxon>
    </lineage>
</organism>
<sequence>MAIPNSKQELVDAINTTYAKLAQELARVPPALSRDPLLEGQVKGTRMSVCDLLAYLVGWNELVLHWHAQLRDGKRIEDIAFPAEGFTWNALGALAQRFYADYAELDMHDLLQRLEQAKDQLLALIDAHDDAQLYGQPWYTHYTMGRMIQFNTSSPYANARTRLRAWLKTL</sequence>
<dbReference type="PANTHER" id="PTHR40658:SF3">
    <property type="entry name" value="CLBS_DFSB FAMILY FOUR-HELIX BUNDLE PROTEIN"/>
    <property type="match status" value="1"/>
</dbReference>
<evidence type="ECO:0008006" key="4">
    <source>
        <dbReference type="Google" id="ProtNLM"/>
    </source>
</evidence>
<gene>
    <name evidence="2" type="ORF">AKG95_27860</name>
</gene>
<accession>A0A1S1U2B5</accession>
<dbReference type="PIRSF" id="PIRSF031551">
    <property type="entry name" value="DUF1706"/>
    <property type="match status" value="1"/>
</dbReference>
<dbReference type="InterPro" id="IPR012550">
    <property type="entry name" value="DUF1706"/>
</dbReference>
<dbReference type="Gene3D" id="1.20.120.450">
    <property type="entry name" value="dinb family like domain"/>
    <property type="match status" value="1"/>
</dbReference>
<evidence type="ECO:0000313" key="2">
    <source>
        <dbReference type="EMBL" id="OHV94356.1"/>
    </source>
</evidence>
<proteinExistence type="predicted"/>
<evidence type="ECO:0000313" key="3">
    <source>
        <dbReference type="Proteomes" id="UP000179840"/>
    </source>
</evidence>
<evidence type="ECO:0000256" key="1">
    <source>
        <dbReference type="SAM" id="Coils"/>
    </source>
</evidence>
<feature type="coiled-coil region" evidence="1">
    <location>
        <begin position="100"/>
        <end position="131"/>
    </location>
</feature>
<dbReference type="PANTHER" id="PTHR40658">
    <property type="match status" value="1"/>
</dbReference>
<dbReference type="InterPro" id="IPR034660">
    <property type="entry name" value="DinB/YfiT-like"/>
</dbReference>
<dbReference type="Proteomes" id="UP000179840">
    <property type="component" value="Unassembled WGS sequence"/>
</dbReference>
<keyword evidence="1" id="KW-0175">Coiled coil</keyword>
<name>A0A1S1U2B5_9BURK</name>